<protein>
    <submittedName>
        <fullName evidence="2">Uncharacterized protein</fullName>
    </submittedName>
</protein>
<evidence type="ECO:0000256" key="1">
    <source>
        <dbReference type="SAM" id="MobiDB-lite"/>
    </source>
</evidence>
<dbReference type="AlphaFoldDB" id="A0A9W7BTH7"/>
<feature type="region of interest" description="Disordered" evidence="1">
    <location>
        <begin position="36"/>
        <end position="94"/>
    </location>
</feature>
<accession>A0A9W7BTH7</accession>
<dbReference type="EMBL" id="BRXX01000152">
    <property type="protein sequence ID" value="GMH94156.1"/>
    <property type="molecule type" value="Genomic_DNA"/>
</dbReference>
<evidence type="ECO:0000313" key="2">
    <source>
        <dbReference type="EMBL" id="GMH94156.1"/>
    </source>
</evidence>
<evidence type="ECO:0000313" key="3">
    <source>
        <dbReference type="Proteomes" id="UP001165160"/>
    </source>
</evidence>
<comment type="caution">
    <text evidence="2">The sequence shown here is derived from an EMBL/GenBank/DDBJ whole genome shotgun (WGS) entry which is preliminary data.</text>
</comment>
<dbReference type="Proteomes" id="UP001165160">
    <property type="component" value="Unassembled WGS sequence"/>
</dbReference>
<proteinExistence type="predicted"/>
<name>A0A9W7BTH7_9STRA</name>
<reference evidence="3" key="1">
    <citation type="journal article" date="2023" name="Commun. Biol.">
        <title>Genome analysis of Parmales, the sister group of diatoms, reveals the evolutionary specialization of diatoms from phago-mixotrophs to photoautotrophs.</title>
        <authorList>
            <person name="Ban H."/>
            <person name="Sato S."/>
            <person name="Yoshikawa S."/>
            <person name="Yamada K."/>
            <person name="Nakamura Y."/>
            <person name="Ichinomiya M."/>
            <person name="Sato N."/>
            <person name="Blanc-Mathieu R."/>
            <person name="Endo H."/>
            <person name="Kuwata A."/>
            <person name="Ogata H."/>
        </authorList>
    </citation>
    <scope>NUCLEOTIDE SEQUENCE [LARGE SCALE GENOMIC DNA]</scope>
    <source>
        <strain evidence="3">NIES 3699</strain>
    </source>
</reference>
<sequence length="121" mass="13454">MEKASPNEALALLKRQRKIYPADELRLIIDEATAQLAQTKSSTKVEAQQQRDEQGKGGNQETPPPAQADRQSRQTTTAADRKMSVYGSSNQDQEKEFLERLLASSALKTVGWAGWNKENHG</sequence>
<keyword evidence="3" id="KW-1185">Reference proteome</keyword>
<organism evidence="2 3">
    <name type="scientific">Triparma verrucosa</name>
    <dbReference type="NCBI Taxonomy" id="1606542"/>
    <lineage>
        <taxon>Eukaryota</taxon>
        <taxon>Sar</taxon>
        <taxon>Stramenopiles</taxon>
        <taxon>Ochrophyta</taxon>
        <taxon>Bolidophyceae</taxon>
        <taxon>Parmales</taxon>
        <taxon>Triparmaceae</taxon>
        <taxon>Triparma</taxon>
    </lineage>
</organism>
<gene>
    <name evidence="2" type="ORF">TrVE_jg1244</name>
</gene>
<feature type="compositionally biased region" description="Polar residues" evidence="1">
    <location>
        <begin position="36"/>
        <end position="48"/>
    </location>
</feature>